<evidence type="ECO:0000256" key="1">
    <source>
        <dbReference type="ARBA" id="ARBA00022679"/>
    </source>
</evidence>
<dbReference type="EMBL" id="BOQM01000028">
    <property type="protein sequence ID" value="GIM86847.1"/>
    <property type="molecule type" value="Genomic_DNA"/>
</dbReference>
<dbReference type="Pfam" id="PF00583">
    <property type="entry name" value="Acetyltransf_1"/>
    <property type="match status" value="1"/>
</dbReference>
<feature type="domain" description="N-acetyltransferase" evidence="3">
    <location>
        <begin position="4"/>
        <end position="154"/>
    </location>
</feature>
<reference evidence="4 7" key="2">
    <citation type="submission" date="2021-03" db="EMBL/GenBank/DDBJ databases">
        <title>Whole genome shotgun sequence of Salinispora arenicola NBRC 105043.</title>
        <authorList>
            <person name="Komaki H."/>
            <person name="Tamura T."/>
        </authorList>
    </citation>
    <scope>NUCLEOTIDE SEQUENCE [LARGE SCALE GENOMIC DNA]</scope>
    <source>
        <strain evidence="4 7">NBRC 105043</strain>
    </source>
</reference>
<keyword evidence="2" id="KW-0012">Acyltransferase</keyword>
<name>A0A542XT61_SALAC</name>
<dbReference type="PANTHER" id="PTHR43800:SF1">
    <property type="entry name" value="PEPTIDYL-LYSINE N-ACETYLTRANSFERASE YJAB"/>
    <property type="match status" value="1"/>
</dbReference>
<accession>A0A542XT61</accession>
<evidence type="ECO:0000313" key="7">
    <source>
        <dbReference type="Proteomes" id="UP000677457"/>
    </source>
</evidence>
<dbReference type="InterPro" id="IPR000182">
    <property type="entry name" value="GNAT_dom"/>
</dbReference>
<protein>
    <submittedName>
        <fullName evidence="5">Acetyltransferase (GNAT) family protein</fullName>
    </submittedName>
    <submittedName>
        <fullName evidence="4">GCN5 family N-acetyltransferase</fullName>
    </submittedName>
</protein>
<keyword evidence="1 5" id="KW-0808">Transferase</keyword>
<organism evidence="5 6">
    <name type="scientific">Salinispora arenicola</name>
    <dbReference type="NCBI Taxonomy" id="168697"/>
    <lineage>
        <taxon>Bacteria</taxon>
        <taxon>Bacillati</taxon>
        <taxon>Actinomycetota</taxon>
        <taxon>Actinomycetes</taxon>
        <taxon>Micromonosporales</taxon>
        <taxon>Micromonosporaceae</taxon>
        <taxon>Salinispora</taxon>
    </lineage>
</organism>
<evidence type="ECO:0000259" key="3">
    <source>
        <dbReference type="PROSITE" id="PS51186"/>
    </source>
</evidence>
<dbReference type="EMBL" id="VFOL01000001">
    <property type="protein sequence ID" value="TQL39031.1"/>
    <property type="molecule type" value="Genomic_DNA"/>
</dbReference>
<dbReference type="Proteomes" id="UP000677457">
    <property type="component" value="Unassembled WGS sequence"/>
</dbReference>
<dbReference type="PROSITE" id="PS51186">
    <property type="entry name" value="GNAT"/>
    <property type="match status" value="1"/>
</dbReference>
<proteinExistence type="predicted"/>
<reference evidence="5 6" key="1">
    <citation type="submission" date="2019-06" db="EMBL/GenBank/DDBJ databases">
        <title>Sequencing the genomes of 1000 actinobacteria strains.</title>
        <authorList>
            <person name="Klenk H.-P."/>
        </authorList>
    </citation>
    <scope>NUCLEOTIDE SEQUENCE [LARGE SCALE GENOMIC DNA]</scope>
    <source>
        <strain evidence="5 6">DSM 44819</strain>
    </source>
</reference>
<sequence length="174" mass="19308">MAAPLIRSARQSELDDLARLEVQAGELFHSVGLSAVADHVPDQQALSRSQRQGLVWVAEESERVAGYVVATVLDGNAHIEQVSVAPTHARRGIGRRLMAHLETWGRRNDRPATTLTTFRDVPWNGPYYRTLGYRELPGAEIGRELAAAMQHEASLPGMDACRRCAMIKYNRHPS</sequence>
<dbReference type="InterPro" id="IPR016181">
    <property type="entry name" value="Acyl_CoA_acyltransferase"/>
</dbReference>
<dbReference type="Gene3D" id="3.40.630.30">
    <property type="match status" value="1"/>
</dbReference>
<evidence type="ECO:0000313" key="4">
    <source>
        <dbReference type="EMBL" id="GIM86847.1"/>
    </source>
</evidence>
<dbReference type="GeneID" id="93773405"/>
<dbReference type="PANTHER" id="PTHR43800">
    <property type="entry name" value="PEPTIDYL-LYSINE N-ACETYLTRANSFERASE YJAB"/>
    <property type="match status" value="1"/>
</dbReference>
<evidence type="ECO:0000313" key="6">
    <source>
        <dbReference type="Proteomes" id="UP000315983"/>
    </source>
</evidence>
<evidence type="ECO:0000313" key="5">
    <source>
        <dbReference type="EMBL" id="TQL39031.1"/>
    </source>
</evidence>
<dbReference type="RefSeq" id="WP_016812025.1">
    <property type="nucleotide sequence ID" value="NZ_BOQM01000028.1"/>
</dbReference>
<evidence type="ECO:0000256" key="2">
    <source>
        <dbReference type="ARBA" id="ARBA00023315"/>
    </source>
</evidence>
<dbReference type="GO" id="GO:0016747">
    <property type="term" value="F:acyltransferase activity, transferring groups other than amino-acyl groups"/>
    <property type="evidence" value="ECO:0007669"/>
    <property type="project" value="InterPro"/>
</dbReference>
<keyword evidence="7" id="KW-1185">Reference proteome</keyword>
<dbReference type="CDD" id="cd04301">
    <property type="entry name" value="NAT_SF"/>
    <property type="match status" value="1"/>
</dbReference>
<dbReference type="AlphaFoldDB" id="A0A542XT61"/>
<dbReference type="Proteomes" id="UP000315983">
    <property type="component" value="Unassembled WGS sequence"/>
</dbReference>
<gene>
    <name evidence="5" type="ORF">FB564_4252</name>
    <name evidence="4" type="ORF">Sar04_35830</name>
</gene>
<dbReference type="SUPFAM" id="SSF55729">
    <property type="entry name" value="Acyl-CoA N-acyltransferases (Nat)"/>
    <property type="match status" value="1"/>
</dbReference>
<comment type="caution">
    <text evidence="5">The sequence shown here is derived from an EMBL/GenBank/DDBJ whole genome shotgun (WGS) entry which is preliminary data.</text>
</comment>